<protein>
    <recommendedName>
        <fullName evidence="1">Beta-lactamase-related domain-containing protein</fullName>
    </recommendedName>
</protein>
<dbReference type="InterPro" id="IPR012338">
    <property type="entry name" value="Beta-lactam/transpept-like"/>
</dbReference>
<dbReference type="SUPFAM" id="SSF56601">
    <property type="entry name" value="beta-lactamase/transpeptidase-like"/>
    <property type="match status" value="1"/>
</dbReference>
<gene>
    <name evidence="2" type="ORF">GCM10008908_36190</name>
</gene>
<name>A0ABP3WAG9_CLOSU</name>
<sequence>MNSLLKTKINDFMELYCNTWAFSGSILVAEKGETIIKKGYGQASIEHSIPNTSKTKFRICSITKQFTAMAVMMLQEKGLLSVNDKIYKFFPEYKELDKRITIHHLLTHTSGLQYLFGQNFPIMYSKSKHTHEDMFNVFKDKSLLCEPGEMWNYSNYGYYLLGCIVEKVSGVTYDEFLKKNIFEPLNMNNTGIEKNKAIVPGLANGYYLNDNDLMHTDYVNMDTTFGSGEIYSTVEDMLIWDQALYNGRLVSEETLDTIFLPYANSGERGTEDNDYGYGWFIDKMYGRKRISHDGGGLGFITGFDRYINEQVSIIVLSNYGFTAVWRIAEILAAIVFQEEYQFPSRPLKYDLDYQVYEKYMGVYKCDNEKLTVGRDKEKMFFVIDDEYIIPMYPISETEFHHTWIDESYAFSKDENGELYFWGAKKQ</sequence>
<dbReference type="RefSeq" id="WP_343827949.1">
    <property type="nucleotide sequence ID" value="NZ_BAAACI010000011.1"/>
</dbReference>
<evidence type="ECO:0000313" key="3">
    <source>
        <dbReference type="Proteomes" id="UP001501047"/>
    </source>
</evidence>
<dbReference type="InterPro" id="IPR001466">
    <property type="entry name" value="Beta-lactam-related"/>
</dbReference>
<dbReference type="Proteomes" id="UP001501047">
    <property type="component" value="Unassembled WGS sequence"/>
</dbReference>
<organism evidence="2 3">
    <name type="scientific">Clostridium subterminale</name>
    <dbReference type="NCBI Taxonomy" id="1550"/>
    <lineage>
        <taxon>Bacteria</taxon>
        <taxon>Bacillati</taxon>
        <taxon>Bacillota</taxon>
        <taxon>Clostridia</taxon>
        <taxon>Eubacteriales</taxon>
        <taxon>Clostridiaceae</taxon>
        <taxon>Clostridium</taxon>
    </lineage>
</organism>
<accession>A0ABP3WAG9</accession>
<dbReference type="Pfam" id="PF00144">
    <property type="entry name" value="Beta-lactamase"/>
    <property type="match status" value="1"/>
</dbReference>
<comment type="caution">
    <text evidence="2">The sequence shown here is derived from an EMBL/GenBank/DDBJ whole genome shotgun (WGS) entry which is preliminary data.</text>
</comment>
<dbReference type="InterPro" id="IPR050491">
    <property type="entry name" value="AmpC-like"/>
</dbReference>
<dbReference type="Gene3D" id="3.40.710.10">
    <property type="entry name" value="DD-peptidase/beta-lactamase superfamily"/>
    <property type="match status" value="1"/>
</dbReference>
<evidence type="ECO:0000259" key="1">
    <source>
        <dbReference type="Pfam" id="PF00144"/>
    </source>
</evidence>
<proteinExistence type="predicted"/>
<keyword evidence="3" id="KW-1185">Reference proteome</keyword>
<dbReference type="PANTHER" id="PTHR46825">
    <property type="entry name" value="D-ALANYL-D-ALANINE-CARBOXYPEPTIDASE/ENDOPEPTIDASE AMPH"/>
    <property type="match status" value="1"/>
</dbReference>
<feature type="domain" description="Beta-lactamase-related" evidence="1">
    <location>
        <begin position="22"/>
        <end position="321"/>
    </location>
</feature>
<evidence type="ECO:0000313" key="2">
    <source>
        <dbReference type="EMBL" id="GAA0778795.1"/>
    </source>
</evidence>
<dbReference type="EMBL" id="BAAACI010000011">
    <property type="protein sequence ID" value="GAA0778795.1"/>
    <property type="molecule type" value="Genomic_DNA"/>
</dbReference>
<dbReference type="PANTHER" id="PTHR46825:SF9">
    <property type="entry name" value="BETA-LACTAMASE-RELATED DOMAIN-CONTAINING PROTEIN"/>
    <property type="match status" value="1"/>
</dbReference>
<reference evidence="3" key="1">
    <citation type="journal article" date="2019" name="Int. J. Syst. Evol. Microbiol.">
        <title>The Global Catalogue of Microorganisms (GCM) 10K type strain sequencing project: providing services to taxonomists for standard genome sequencing and annotation.</title>
        <authorList>
            <consortium name="The Broad Institute Genomics Platform"/>
            <consortium name="The Broad Institute Genome Sequencing Center for Infectious Disease"/>
            <person name="Wu L."/>
            <person name="Ma J."/>
        </authorList>
    </citation>
    <scope>NUCLEOTIDE SEQUENCE [LARGE SCALE GENOMIC DNA]</scope>
    <source>
        <strain evidence="3">JCM 1417</strain>
    </source>
</reference>